<evidence type="ECO:0000256" key="2">
    <source>
        <dbReference type="ARBA" id="ARBA00007998"/>
    </source>
</evidence>
<feature type="transmembrane region" description="Helical" evidence="8">
    <location>
        <begin position="331"/>
        <end position="352"/>
    </location>
</feature>
<evidence type="ECO:0000313" key="9">
    <source>
        <dbReference type="EMBL" id="SEF52636.1"/>
    </source>
</evidence>
<dbReference type="Proteomes" id="UP000242850">
    <property type="component" value="Unassembled WGS sequence"/>
</dbReference>
<reference evidence="10" key="1">
    <citation type="submission" date="2016-10" db="EMBL/GenBank/DDBJ databases">
        <authorList>
            <person name="Varghese N."/>
            <person name="Submissions S."/>
        </authorList>
    </citation>
    <scope>NUCLEOTIDE SEQUENCE [LARGE SCALE GENOMIC DNA]</scope>
    <source>
        <strain evidence="10">DSM 5463</strain>
    </source>
</reference>
<keyword evidence="5 8" id="KW-0812">Transmembrane</keyword>
<dbReference type="Pfam" id="PF03845">
    <property type="entry name" value="Spore_permease"/>
    <property type="match status" value="1"/>
</dbReference>
<evidence type="ECO:0000256" key="1">
    <source>
        <dbReference type="ARBA" id="ARBA00004141"/>
    </source>
</evidence>
<feature type="transmembrane region" description="Helical" evidence="8">
    <location>
        <begin position="148"/>
        <end position="164"/>
    </location>
</feature>
<evidence type="ECO:0000313" key="10">
    <source>
        <dbReference type="Proteomes" id="UP000242850"/>
    </source>
</evidence>
<keyword evidence="3" id="KW-0813">Transport</keyword>
<evidence type="ECO:0000256" key="8">
    <source>
        <dbReference type="SAM" id="Phobius"/>
    </source>
</evidence>
<dbReference type="OrthoDB" id="1931502at2"/>
<feature type="transmembrane region" description="Helical" evidence="8">
    <location>
        <begin position="42"/>
        <end position="63"/>
    </location>
</feature>
<gene>
    <name evidence="9" type="ORF">SAMN05660865_00447</name>
</gene>
<keyword evidence="10" id="KW-1185">Reference proteome</keyword>
<dbReference type="RefSeq" id="WP_103895459.1">
    <property type="nucleotide sequence ID" value="NZ_FNUK01000003.1"/>
</dbReference>
<feature type="transmembrane region" description="Helical" evidence="8">
    <location>
        <begin position="221"/>
        <end position="243"/>
    </location>
</feature>
<dbReference type="NCBIfam" id="TIGR00912">
    <property type="entry name" value="2A0309"/>
    <property type="match status" value="1"/>
</dbReference>
<feature type="transmembrane region" description="Helical" evidence="8">
    <location>
        <begin position="118"/>
        <end position="136"/>
    </location>
</feature>
<sequence length="361" mass="41256">MFKYNNQITKNQYMFIIQNSMIGVGILSLASEVCKEAQQSGWISTFLGGFYPIFVVTLTTIIFKNMNFNEFFEINRRIYGKFLAYIFTIFFFINFTFFTSFVLSGFTNVLTFSTTKFLSPYVIIVLTSVLIYFTINQGLTNIGRLSELLFYLTILLLIIPIYFINKGNSTNLLPIISNTNSIIKAIPKTFFSYSGVEISLFIIPFVTDTKNVLASGIKGSLITIILYSVTVILTISYCGYVLTSKLQYPLLYLVSAADLPILSNFEPLFIFLWGNKIFQTLAVGCFGMSYTLSFIIKNSYNRCCLFTCLLIIFTSSILIPEHNRSMVIDIVMPYLVYTIIIYTLLTFILSYLKRGEIFEKN</sequence>
<evidence type="ECO:0000256" key="6">
    <source>
        <dbReference type="ARBA" id="ARBA00022989"/>
    </source>
</evidence>
<dbReference type="AlphaFoldDB" id="A0A1H5SPW4"/>
<dbReference type="GO" id="GO:0009847">
    <property type="term" value="P:spore germination"/>
    <property type="evidence" value="ECO:0007669"/>
    <property type="project" value="InterPro"/>
</dbReference>
<dbReference type="PANTHER" id="PTHR34975:SF2">
    <property type="entry name" value="SPORE GERMINATION PROTEIN A2"/>
    <property type="match status" value="1"/>
</dbReference>
<feature type="transmembrane region" description="Helical" evidence="8">
    <location>
        <begin position="12"/>
        <end position="30"/>
    </location>
</feature>
<feature type="transmembrane region" description="Helical" evidence="8">
    <location>
        <begin position="250"/>
        <end position="271"/>
    </location>
</feature>
<feature type="transmembrane region" description="Helical" evidence="8">
    <location>
        <begin position="303"/>
        <end position="319"/>
    </location>
</feature>
<evidence type="ECO:0000256" key="7">
    <source>
        <dbReference type="ARBA" id="ARBA00023136"/>
    </source>
</evidence>
<evidence type="ECO:0000256" key="5">
    <source>
        <dbReference type="ARBA" id="ARBA00022692"/>
    </source>
</evidence>
<evidence type="ECO:0000256" key="3">
    <source>
        <dbReference type="ARBA" id="ARBA00022448"/>
    </source>
</evidence>
<dbReference type="EMBL" id="FNUK01000003">
    <property type="protein sequence ID" value="SEF52636.1"/>
    <property type="molecule type" value="Genomic_DNA"/>
</dbReference>
<dbReference type="GO" id="GO:0016020">
    <property type="term" value="C:membrane"/>
    <property type="evidence" value="ECO:0007669"/>
    <property type="project" value="UniProtKB-SubCell"/>
</dbReference>
<protein>
    <submittedName>
        <fullName evidence="9">Spore germination protein (Amino acid permease)</fullName>
    </submittedName>
</protein>
<comment type="similarity">
    <text evidence="2">Belongs to the amino acid-polyamine-organocation (APC) superfamily. Spore germination protein (SGP) (TC 2.A.3.9) family.</text>
</comment>
<feature type="transmembrane region" description="Helical" evidence="8">
    <location>
        <begin position="83"/>
        <end position="106"/>
    </location>
</feature>
<keyword evidence="7 8" id="KW-0472">Membrane</keyword>
<comment type="subcellular location">
    <subcellularLocation>
        <location evidence="1">Membrane</location>
        <topology evidence="1">Multi-pass membrane protein</topology>
    </subcellularLocation>
</comment>
<dbReference type="Gene3D" id="1.20.1740.10">
    <property type="entry name" value="Amino acid/polyamine transporter I"/>
    <property type="match status" value="1"/>
</dbReference>
<keyword evidence="6 8" id="KW-1133">Transmembrane helix</keyword>
<keyword evidence="4" id="KW-0309">Germination</keyword>
<accession>A0A1H5SPW4</accession>
<feature type="transmembrane region" description="Helical" evidence="8">
    <location>
        <begin position="277"/>
        <end position="296"/>
    </location>
</feature>
<dbReference type="PANTHER" id="PTHR34975">
    <property type="entry name" value="SPORE GERMINATION PROTEIN A2"/>
    <property type="match status" value="1"/>
</dbReference>
<proteinExistence type="inferred from homology"/>
<evidence type="ECO:0000256" key="4">
    <source>
        <dbReference type="ARBA" id="ARBA00022544"/>
    </source>
</evidence>
<organism evidence="9 10">
    <name type="scientific">Caloramator fervidus</name>
    <dbReference type="NCBI Taxonomy" id="29344"/>
    <lineage>
        <taxon>Bacteria</taxon>
        <taxon>Bacillati</taxon>
        <taxon>Bacillota</taxon>
        <taxon>Clostridia</taxon>
        <taxon>Eubacteriales</taxon>
        <taxon>Clostridiaceae</taxon>
        <taxon>Caloramator</taxon>
    </lineage>
</organism>
<name>A0A1H5SPW4_9CLOT</name>
<dbReference type="InterPro" id="IPR004761">
    <property type="entry name" value="Spore_GerAB"/>
</dbReference>